<proteinExistence type="predicted"/>
<feature type="domain" description="NAD(P)-binding" evidence="2">
    <location>
        <begin position="14"/>
        <end position="123"/>
    </location>
</feature>
<protein>
    <recommendedName>
        <fullName evidence="2">NAD(P)-binding domain-containing protein</fullName>
    </recommendedName>
</protein>
<reference evidence="3" key="1">
    <citation type="submission" date="2014-09" db="EMBL/GenBank/DDBJ databases">
        <title>Genome sequence of the luminous mushroom Mycena chlorophos for searching fungal bioluminescence genes.</title>
        <authorList>
            <person name="Tanaka Y."/>
            <person name="Kasuga D."/>
            <person name="Oba Y."/>
            <person name="Hase S."/>
            <person name="Sato K."/>
            <person name="Oba Y."/>
            <person name="Sakakibara Y."/>
        </authorList>
    </citation>
    <scope>NUCLEOTIDE SEQUENCE</scope>
</reference>
<keyword evidence="1" id="KW-0472">Membrane</keyword>
<dbReference type="InterPro" id="IPR036291">
    <property type="entry name" value="NAD(P)-bd_dom_sf"/>
</dbReference>
<dbReference type="PANTHER" id="PTHR43162">
    <property type="match status" value="1"/>
</dbReference>
<feature type="transmembrane region" description="Helical" evidence="1">
    <location>
        <begin position="6"/>
        <end position="25"/>
    </location>
</feature>
<keyword evidence="1" id="KW-0812">Transmembrane</keyword>
<dbReference type="EMBL" id="DF849869">
    <property type="protein sequence ID" value="GAT59535.1"/>
    <property type="molecule type" value="Genomic_DNA"/>
</dbReference>
<sequence>MTQNPKYSNVIVFGATGAIGGLVALEAQKRGAKVWLAMRDTSKALPQISSDVEATGNFARVQGDLTDPASVTKAVVESGAKAAFIYLVFGTSDHGRGALKALREAGVENIVFLSSFGVKAEGAALRALSSETDWVPFLHAQVEIGIEDLDFPYFTALRAASFSSNFFRNYLDRSSKPPKAQIVFADTYSDNIAPEDIAVVGGTVLVEPPAEGKTTLYLCGSEPRTAKENWELVKRITGRDDIDTTPTPPEVFVQSFIDKGMPEVVPKSLLRTLEEARAGYAGPEYEAGVTNLRKYLGGREPMSFVEYLEAHKAEWQNL</sequence>
<gene>
    <name evidence="3" type="ORF">MCHLO_15810</name>
</gene>
<evidence type="ECO:0000313" key="4">
    <source>
        <dbReference type="Proteomes" id="UP000815677"/>
    </source>
</evidence>
<dbReference type="Gene3D" id="3.40.50.720">
    <property type="entry name" value="NAD(P)-binding Rossmann-like Domain"/>
    <property type="match status" value="1"/>
</dbReference>
<dbReference type="PANTHER" id="PTHR43162:SF1">
    <property type="entry name" value="PRESTALK A DIFFERENTIATION PROTEIN A"/>
    <property type="match status" value="1"/>
</dbReference>
<keyword evidence="4" id="KW-1185">Reference proteome</keyword>
<evidence type="ECO:0000259" key="2">
    <source>
        <dbReference type="Pfam" id="PF13460"/>
    </source>
</evidence>
<evidence type="ECO:0000313" key="3">
    <source>
        <dbReference type="EMBL" id="GAT59535.1"/>
    </source>
</evidence>
<dbReference type="SUPFAM" id="SSF51735">
    <property type="entry name" value="NAD(P)-binding Rossmann-fold domains"/>
    <property type="match status" value="1"/>
</dbReference>
<dbReference type="Proteomes" id="UP000815677">
    <property type="component" value="Unassembled WGS sequence"/>
</dbReference>
<evidence type="ECO:0000256" key="1">
    <source>
        <dbReference type="SAM" id="Phobius"/>
    </source>
</evidence>
<accession>A0ABQ0M834</accession>
<dbReference type="Pfam" id="PF13460">
    <property type="entry name" value="NAD_binding_10"/>
    <property type="match status" value="1"/>
</dbReference>
<dbReference type="InterPro" id="IPR051604">
    <property type="entry name" value="Ergot_Alk_Oxidoreductase"/>
</dbReference>
<keyword evidence="1" id="KW-1133">Transmembrane helix</keyword>
<name>A0ABQ0M834_MYCCL</name>
<organism evidence="3 4">
    <name type="scientific">Mycena chlorophos</name>
    <name type="common">Agaric fungus</name>
    <name type="synonym">Agaricus chlorophos</name>
    <dbReference type="NCBI Taxonomy" id="658473"/>
    <lineage>
        <taxon>Eukaryota</taxon>
        <taxon>Fungi</taxon>
        <taxon>Dikarya</taxon>
        <taxon>Basidiomycota</taxon>
        <taxon>Agaricomycotina</taxon>
        <taxon>Agaricomycetes</taxon>
        <taxon>Agaricomycetidae</taxon>
        <taxon>Agaricales</taxon>
        <taxon>Marasmiineae</taxon>
        <taxon>Mycenaceae</taxon>
        <taxon>Mycena</taxon>
    </lineage>
</organism>
<dbReference type="InterPro" id="IPR016040">
    <property type="entry name" value="NAD(P)-bd_dom"/>
</dbReference>